<evidence type="ECO:0000313" key="4">
    <source>
        <dbReference type="EMBL" id="GID75397.1"/>
    </source>
</evidence>
<dbReference type="Proteomes" id="UP000609879">
    <property type="component" value="Unassembled WGS sequence"/>
</dbReference>
<dbReference type="PROSITE" id="PS50801">
    <property type="entry name" value="STAS"/>
    <property type="match status" value="1"/>
</dbReference>
<keyword evidence="5" id="KW-1185">Reference proteome</keyword>
<dbReference type="NCBIfam" id="TIGR00377">
    <property type="entry name" value="ant_ant_sig"/>
    <property type="match status" value="1"/>
</dbReference>
<evidence type="ECO:0000256" key="2">
    <source>
        <dbReference type="RuleBase" id="RU003749"/>
    </source>
</evidence>
<dbReference type="SUPFAM" id="SSF52091">
    <property type="entry name" value="SpoIIaa-like"/>
    <property type="match status" value="1"/>
</dbReference>
<protein>
    <recommendedName>
        <fullName evidence="2">Anti-sigma factor antagonist</fullName>
    </recommendedName>
</protein>
<dbReference type="InterPro" id="IPR002645">
    <property type="entry name" value="STAS_dom"/>
</dbReference>
<comment type="caution">
    <text evidence="4">The sequence shown here is derived from an EMBL/GenBank/DDBJ whole genome shotgun (WGS) entry which is preliminary data.</text>
</comment>
<name>A0ABQ3Y5Y2_9ACTN</name>
<dbReference type="Pfam" id="PF01740">
    <property type="entry name" value="STAS"/>
    <property type="match status" value="1"/>
</dbReference>
<dbReference type="RefSeq" id="WP_239168902.1">
    <property type="nucleotide sequence ID" value="NZ_BAAABO010000019.1"/>
</dbReference>
<proteinExistence type="inferred from homology"/>
<dbReference type="Gene3D" id="3.30.750.24">
    <property type="entry name" value="STAS domain"/>
    <property type="match status" value="1"/>
</dbReference>
<feature type="domain" description="STAS" evidence="3">
    <location>
        <begin position="1"/>
        <end position="97"/>
    </location>
</feature>
<dbReference type="EMBL" id="BOMI01000077">
    <property type="protein sequence ID" value="GID75397.1"/>
    <property type="molecule type" value="Genomic_DNA"/>
</dbReference>
<gene>
    <name evidence="4" type="primary">rsbV_1</name>
    <name evidence="4" type="ORF">Ade02nite_40380</name>
</gene>
<dbReference type="PANTHER" id="PTHR33495">
    <property type="entry name" value="ANTI-SIGMA FACTOR ANTAGONIST TM_1081-RELATED-RELATED"/>
    <property type="match status" value="1"/>
</dbReference>
<reference evidence="4 5" key="1">
    <citation type="submission" date="2021-01" db="EMBL/GenBank/DDBJ databases">
        <title>Whole genome shotgun sequence of Actinoplanes deccanensis NBRC 13994.</title>
        <authorList>
            <person name="Komaki H."/>
            <person name="Tamura T."/>
        </authorList>
    </citation>
    <scope>NUCLEOTIDE SEQUENCE [LARGE SCALE GENOMIC DNA]</scope>
    <source>
        <strain evidence="4 5">NBRC 13994</strain>
    </source>
</reference>
<sequence length="102" mass="10946">MKAGGQLDMDTAPELDDFLRQVADAGNVQVVLDFADVSFLDSSGLGLLMVWFKELQSRGGRLCVAAVQEIVAYVLRVAAVDQVLDVYDTVEAAEADMPPLTA</sequence>
<accession>A0ABQ3Y5Y2</accession>
<comment type="similarity">
    <text evidence="1 2">Belongs to the anti-sigma-factor antagonist family.</text>
</comment>
<dbReference type="InterPro" id="IPR003658">
    <property type="entry name" value="Anti-sigma_ant"/>
</dbReference>
<evidence type="ECO:0000313" key="5">
    <source>
        <dbReference type="Proteomes" id="UP000609879"/>
    </source>
</evidence>
<evidence type="ECO:0000259" key="3">
    <source>
        <dbReference type="PROSITE" id="PS50801"/>
    </source>
</evidence>
<evidence type="ECO:0000256" key="1">
    <source>
        <dbReference type="ARBA" id="ARBA00009013"/>
    </source>
</evidence>
<dbReference type="CDD" id="cd07043">
    <property type="entry name" value="STAS_anti-anti-sigma_factors"/>
    <property type="match status" value="1"/>
</dbReference>
<dbReference type="InterPro" id="IPR036513">
    <property type="entry name" value="STAS_dom_sf"/>
</dbReference>
<organism evidence="4 5">
    <name type="scientific">Paractinoplanes deccanensis</name>
    <dbReference type="NCBI Taxonomy" id="113561"/>
    <lineage>
        <taxon>Bacteria</taxon>
        <taxon>Bacillati</taxon>
        <taxon>Actinomycetota</taxon>
        <taxon>Actinomycetes</taxon>
        <taxon>Micromonosporales</taxon>
        <taxon>Micromonosporaceae</taxon>
        <taxon>Paractinoplanes</taxon>
    </lineage>
</organism>